<proteinExistence type="predicted"/>
<protein>
    <submittedName>
        <fullName evidence="2">Uncharacterized protein</fullName>
    </submittedName>
</protein>
<feature type="region of interest" description="Disordered" evidence="1">
    <location>
        <begin position="1"/>
        <end position="27"/>
    </location>
</feature>
<dbReference type="Proteomes" id="UP000823749">
    <property type="component" value="Chromosome 6"/>
</dbReference>
<organism evidence="2 3">
    <name type="scientific">Rhododendron griersonianum</name>
    <dbReference type="NCBI Taxonomy" id="479676"/>
    <lineage>
        <taxon>Eukaryota</taxon>
        <taxon>Viridiplantae</taxon>
        <taxon>Streptophyta</taxon>
        <taxon>Embryophyta</taxon>
        <taxon>Tracheophyta</taxon>
        <taxon>Spermatophyta</taxon>
        <taxon>Magnoliopsida</taxon>
        <taxon>eudicotyledons</taxon>
        <taxon>Gunneridae</taxon>
        <taxon>Pentapetalae</taxon>
        <taxon>asterids</taxon>
        <taxon>Ericales</taxon>
        <taxon>Ericaceae</taxon>
        <taxon>Ericoideae</taxon>
        <taxon>Rhodoreae</taxon>
        <taxon>Rhododendron</taxon>
    </lineage>
</organism>
<evidence type="ECO:0000256" key="1">
    <source>
        <dbReference type="SAM" id="MobiDB-lite"/>
    </source>
</evidence>
<feature type="compositionally biased region" description="Polar residues" evidence="1">
    <location>
        <begin position="11"/>
        <end position="27"/>
    </location>
</feature>
<name>A0AAV6JX57_9ERIC</name>
<gene>
    <name evidence="2" type="ORF">RHGRI_017243</name>
</gene>
<sequence length="90" mass="9750">MGFEWIHPPGTGNQKSHQFTSESGTKSNPWTDLTYKFLLVGSLFTGFRLDAQSISTGAPPELHGRGHGHHLENGTSHLRPELVQAPTTGG</sequence>
<keyword evidence="3" id="KW-1185">Reference proteome</keyword>
<feature type="region of interest" description="Disordered" evidence="1">
    <location>
        <begin position="54"/>
        <end position="90"/>
    </location>
</feature>
<accession>A0AAV6JX57</accession>
<dbReference type="AlphaFoldDB" id="A0AAV6JX57"/>
<evidence type="ECO:0000313" key="2">
    <source>
        <dbReference type="EMBL" id="KAG5544727.1"/>
    </source>
</evidence>
<reference evidence="2 3" key="1">
    <citation type="submission" date="2020-08" db="EMBL/GenBank/DDBJ databases">
        <title>Plant Genome Project.</title>
        <authorList>
            <person name="Zhang R.-G."/>
        </authorList>
    </citation>
    <scope>NUCLEOTIDE SEQUENCE [LARGE SCALE GENOMIC DNA]</scope>
    <source>
        <strain evidence="2">WSP0</strain>
        <tissue evidence="2">Leaf</tissue>
    </source>
</reference>
<comment type="caution">
    <text evidence="2">The sequence shown here is derived from an EMBL/GenBank/DDBJ whole genome shotgun (WGS) entry which is preliminary data.</text>
</comment>
<evidence type="ECO:0000313" key="3">
    <source>
        <dbReference type="Proteomes" id="UP000823749"/>
    </source>
</evidence>
<dbReference type="EMBL" id="JACTNZ010000006">
    <property type="protein sequence ID" value="KAG5544727.1"/>
    <property type="molecule type" value="Genomic_DNA"/>
</dbReference>